<evidence type="ECO:0000256" key="8">
    <source>
        <dbReference type="ARBA" id="ARBA00023170"/>
    </source>
</evidence>
<dbReference type="OrthoDB" id="8444951at2759"/>
<keyword evidence="9" id="KW-0325">Glycoprotein</keyword>
<evidence type="ECO:0000256" key="2">
    <source>
        <dbReference type="ARBA" id="ARBA00022475"/>
    </source>
</evidence>
<keyword evidence="7" id="KW-1015">Disulfide bond</keyword>
<comment type="caution">
    <text evidence="13">The sequence shown here is derived from an EMBL/GenBank/DDBJ whole genome shotgun (WGS) entry which is preliminary data.</text>
</comment>
<evidence type="ECO:0000256" key="3">
    <source>
        <dbReference type="ARBA" id="ARBA00022692"/>
    </source>
</evidence>
<organism evidence="13 14">
    <name type="scientific">Nothobranchius furzeri</name>
    <name type="common">Turquoise killifish</name>
    <dbReference type="NCBI Taxonomy" id="105023"/>
    <lineage>
        <taxon>Eukaryota</taxon>
        <taxon>Metazoa</taxon>
        <taxon>Chordata</taxon>
        <taxon>Craniata</taxon>
        <taxon>Vertebrata</taxon>
        <taxon>Euteleostomi</taxon>
        <taxon>Actinopterygii</taxon>
        <taxon>Neopterygii</taxon>
        <taxon>Teleostei</taxon>
        <taxon>Neoteleostei</taxon>
        <taxon>Acanthomorphata</taxon>
        <taxon>Ovalentaria</taxon>
        <taxon>Atherinomorphae</taxon>
        <taxon>Cyprinodontiformes</taxon>
        <taxon>Nothobranchiidae</taxon>
        <taxon>Nothobranchius</taxon>
    </lineage>
</organism>
<dbReference type="SMART" id="SM00409">
    <property type="entry name" value="IG"/>
    <property type="match status" value="1"/>
</dbReference>
<keyword evidence="2" id="KW-1003">Cell membrane</keyword>
<dbReference type="InterPro" id="IPR003599">
    <property type="entry name" value="Ig_sub"/>
</dbReference>
<evidence type="ECO:0000256" key="6">
    <source>
        <dbReference type="ARBA" id="ARBA00023136"/>
    </source>
</evidence>
<dbReference type="GO" id="GO:0009897">
    <property type="term" value="C:external side of plasma membrane"/>
    <property type="evidence" value="ECO:0007669"/>
    <property type="project" value="TreeGrafter"/>
</dbReference>
<evidence type="ECO:0000256" key="9">
    <source>
        <dbReference type="ARBA" id="ARBA00023180"/>
    </source>
</evidence>
<feature type="domain" description="Immunoglobulin" evidence="12">
    <location>
        <begin position="33"/>
        <end position="144"/>
    </location>
</feature>
<evidence type="ECO:0000256" key="4">
    <source>
        <dbReference type="ARBA" id="ARBA00022729"/>
    </source>
</evidence>
<dbReference type="GO" id="GO:0042130">
    <property type="term" value="P:negative regulation of T cell proliferation"/>
    <property type="evidence" value="ECO:0007669"/>
    <property type="project" value="TreeGrafter"/>
</dbReference>
<dbReference type="GO" id="GO:0071222">
    <property type="term" value="P:cellular response to lipopolysaccharide"/>
    <property type="evidence" value="ECO:0007669"/>
    <property type="project" value="TreeGrafter"/>
</dbReference>
<dbReference type="GO" id="GO:0007166">
    <property type="term" value="P:cell surface receptor signaling pathway"/>
    <property type="evidence" value="ECO:0007669"/>
    <property type="project" value="TreeGrafter"/>
</dbReference>
<keyword evidence="6 11" id="KW-0472">Membrane</keyword>
<dbReference type="AlphaFoldDB" id="A0A9D2YZ54"/>
<feature type="transmembrane region" description="Helical" evidence="11">
    <location>
        <begin position="164"/>
        <end position="183"/>
    </location>
</feature>
<name>A0A9D2YZ54_NOTFU</name>
<gene>
    <name evidence="13" type="ORF">G4P62_003665</name>
</gene>
<dbReference type="InterPro" id="IPR013106">
    <property type="entry name" value="Ig_V-set"/>
</dbReference>
<dbReference type="Gene3D" id="2.60.40.10">
    <property type="entry name" value="Immunoglobulins"/>
    <property type="match status" value="1"/>
</dbReference>
<dbReference type="GO" id="GO:0042102">
    <property type="term" value="P:positive regulation of T cell proliferation"/>
    <property type="evidence" value="ECO:0007669"/>
    <property type="project" value="TreeGrafter"/>
</dbReference>
<keyword evidence="8" id="KW-0675">Receptor</keyword>
<evidence type="ECO:0000256" key="5">
    <source>
        <dbReference type="ARBA" id="ARBA00022989"/>
    </source>
</evidence>
<dbReference type="PANTHER" id="PTHR25466:SF3">
    <property type="entry name" value="PROGRAMMED CELL DEATH 1 LIGAND 1"/>
    <property type="match status" value="1"/>
</dbReference>
<keyword evidence="3 11" id="KW-0812">Transmembrane</keyword>
<evidence type="ECO:0000256" key="10">
    <source>
        <dbReference type="ARBA" id="ARBA00023319"/>
    </source>
</evidence>
<dbReference type="InterPro" id="IPR013783">
    <property type="entry name" value="Ig-like_fold"/>
</dbReference>
<dbReference type="InterPro" id="IPR051713">
    <property type="entry name" value="T-cell_Activation_Regulation"/>
</dbReference>
<dbReference type="SUPFAM" id="SSF48726">
    <property type="entry name" value="Immunoglobulin"/>
    <property type="match status" value="1"/>
</dbReference>
<keyword evidence="4" id="KW-0732">Signal</keyword>
<evidence type="ECO:0000256" key="7">
    <source>
        <dbReference type="ARBA" id="ARBA00023157"/>
    </source>
</evidence>
<evidence type="ECO:0000256" key="1">
    <source>
        <dbReference type="ARBA" id="ARBA00004251"/>
    </source>
</evidence>
<dbReference type="GO" id="GO:0031295">
    <property type="term" value="P:T cell costimulation"/>
    <property type="evidence" value="ECO:0007669"/>
    <property type="project" value="TreeGrafter"/>
</dbReference>
<dbReference type="Pfam" id="PF07686">
    <property type="entry name" value="V-set"/>
    <property type="match status" value="1"/>
</dbReference>
<dbReference type="PANTHER" id="PTHR25466">
    <property type="entry name" value="T-LYMPHOCYTE ACTIVATION ANTIGEN"/>
    <property type="match status" value="1"/>
</dbReference>
<evidence type="ECO:0000313" key="14">
    <source>
        <dbReference type="Proteomes" id="UP000822369"/>
    </source>
</evidence>
<evidence type="ECO:0000256" key="11">
    <source>
        <dbReference type="SAM" id="Phobius"/>
    </source>
</evidence>
<comment type="subcellular location">
    <subcellularLocation>
        <location evidence="1">Cell membrane</location>
        <topology evidence="1">Single-pass type I membrane protein</topology>
    </subcellularLocation>
</comment>
<accession>A0A9D2YZ54</accession>
<dbReference type="OMA" id="LEWIFIY"/>
<dbReference type="KEGG" id="nfu:107376792"/>
<evidence type="ECO:0000313" key="13">
    <source>
        <dbReference type="EMBL" id="KAF7229694.1"/>
    </source>
</evidence>
<proteinExistence type="predicted"/>
<sequence length="210" mass="23840">MEFKDSHVPVVSVSAPLFLSVSSAATFVVNVTQSSYQAEENHNVTLEWTFTTTPGTSWTHLFIRCELTTDHRASVLYQVHEGVEVSESQDQQFAGRVQSDKDVLREGRLRLHVSRLRPEDSGLYLCEVKTDYGSSVQNCRLSVSAAADQLHTRRPLTPEPGNHTWIYLFIGLILTPAAVSLVLKLKKSYYRKKKGQQSYRNSRLNQRIRT</sequence>
<keyword evidence="10" id="KW-0393">Immunoglobulin domain</keyword>
<reference evidence="13" key="1">
    <citation type="submission" date="2020-03" db="EMBL/GenBank/DDBJ databases">
        <title>Intra-Species Differences in Population Size shape Life History and Genome Evolution.</title>
        <authorList>
            <person name="Willemsen D."/>
            <person name="Cui R."/>
            <person name="Valenzano D.R."/>
        </authorList>
    </citation>
    <scope>NUCLEOTIDE SEQUENCE</scope>
    <source>
        <strain evidence="13">GRZ</strain>
        <tissue evidence="13">Whole</tissue>
    </source>
</reference>
<dbReference type="GO" id="GO:0006955">
    <property type="term" value="P:immune response"/>
    <property type="evidence" value="ECO:0007669"/>
    <property type="project" value="TreeGrafter"/>
</dbReference>
<evidence type="ECO:0000259" key="12">
    <source>
        <dbReference type="SMART" id="SM00409"/>
    </source>
</evidence>
<dbReference type="InterPro" id="IPR036179">
    <property type="entry name" value="Ig-like_dom_sf"/>
</dbReference>
<dbReference type="Proteomes" id="UP000822369">
    <property type="component" value="Chromosome 1"/>
</dbReference>
<keyword evidence="5 11" id="KW-1133">Transmembrane helix</keyword>
<protein>
    <submittedName>
        <fullName evidence="13">LOC107376792-like protein</fullName>
    </submittedName>
</protein>
<dbReference type="EMBL" id="JAAVVJ010000001">
    <property type="protein sequence ID" value="KAF7229694.1"/>
    <property type="molecule type" value="Genomic_DNA"/>
</dbReference>